<dbReference type="UniPathway" id="UPA00011"/>
<dbReference type="NCBIfam" id="TIGR01733">
    <property type="entry name" value="AA-adenyl-dom"/>
    <property type="match status" value="1"/>
</dbReference>
<dbReference type="SUPFAM" id="SSF47336">
    <property type="entry name" value="ACP-like"/>
    <property type="match status" value="2"/>
</dbReference>
<dbReference type="InterPro" id="IPR006162">
    <property type="entry name" value="Ppantetheine_attach_site"/>
</dbReference>
<organism evidence="9 10">
    <name type="scientific">Mycobacterium noviomagense</name>
    <dbReference type="NCBI Taxonomy" id="459858"/>
    <lineage>
        <taxon>Bacteria</taxon>
        <taxon>Bacillati</taxon>
        <taxon>Actinomycetota</taxon>
        <taxon>Actinomycetes</taxon>
        <taxon>Mycobacteriales</taxon>
        <taxon>Mycobacteriaceae</taxon>
        <taxon>Mycobacterium</taxon>
    </lineage>
</organism>
<dbReference type="InterPro" id="IPR010060">
    <property type="entry name" value="NRPS_synth"/>
</dbReference>
<dbReference type="Gene3D" id="3.40.50.980">
    <property type="match status" value="4"/>
</dbReference>
<dbReference type="SUPFAM" id="SSF56801">
    <property type="entry name" value="Acetyl-CoA synthetase-like"/>
    <property type="match status" value="3"/>
</dbReference>
<evidence type="ECO:0000256" key="1">
    <source>
        <dbReference type="ARBA" id="ARBA00001957"/>
    </source>
</evidence>
<dbReference type="InterPro" id="IPR020845">
    <property type="entry name" value="AMP-binding_CS"/>
</dbReference>
<feature type="domain" description="Carrier" evidence="8">
    <location>
        <begin position="183"/>
        <end position="257"/>
    </location>
</feature>
<evidence type="ECO:0000256" key="6">
    <source>
        <dbReference type="ARBA" id="ARBA00023194"/>
    </source>
</evidence>
<dbReference type="InterPro" id="IPR025110">
    <property type="entry name" value="AMP-bd_C"/>
</dbReference>
<dbReference type="GO" id="GO:0043041">
    <property type="term" value="P:amino acid activation for nonribosomal peptide biosynthetic process"/>
    <property type="evidence" value="ECO:0007669"/>
    <property type="project" value="TreeGrafter"/>
</dbReference>
<dbReference type="KEGG" id="mnv:MNVI_00100"/>
<dbReference type="EMBL" id="AP022583">
    <property type="protein sequence ID" value="BBY04692.1"/>
    <property type="molecule type" value="Genomic_DNA"/>
</dbReference>
<dbReference type="Proteomes" id="UP000466894">
    <property type="component" value="Chromosome"/>
</dbReference>
<dbReference type="CDD" id="cd19543">
    <property type="entry name" value="DCL_NRPS"/>
    <property type="match status" value="1"/>
</dbReference>
<dbReference type="FunFam" id="3.40.50.12780:FF:000012">
    <property type="entry name" value="Non-ribosomal peptide synthetase"/>
    <property type="match status" value="1"/>
</dbReference>
<reference evidence="9 10" key="1">
    <citation type="journal article" date="2019" name="Emerg. Microbes Infect.">
        <title>Comprehensive subspecies identification of 175 nontuberculous mycobacteria species based on 7547 genomic profiles.</title>
        <authorList>
            <person name="Matsumoto Y."/>
            <person name="Kinjo T."/>
            <person name="Motooka D."/>
            <person name="Nabeya D."/>
            <person name="Jung N."/>
            <person name="Uechi K."/>
            <person name="Horii T."/>
            <person name="Iida T."/>
            <person name="Fujita J."/>
            <person name="Nakamura S."/>
        </authorList>
    </citation>
    <scope>NUCLEOTIDE SEQUENCE [LARGE SCALE GENOMIC DNA]</scope>
    <source>
        <strain evidence="9 10">JCM 16367</strain>
    </source>
</reference>
<keyword evidence="6" id="KW-0045">Antibiotic biosynthesis</keyword>
<dbReference type="InterPro" id="IPR001242">
    <property type="entry name" value="Condensation_dom"/>
</dbReference>
<dbReference type="Pfam" id="PF00550">
    <property type="entry name" value="PP-binding"/>
    <property type="match status" value="2"/>
</dbReference>
<name>A0A7I7P8M0_9MYCO</name>
<dbReference type="CDD" id="cd19540">
    <property type="entry name" value="LCL_NRPS-like"/>
    <property type="match status" value="1"/>
</dbReference>
<dbReference type="Pfam" id="PF00668">
    <property type="entry name" value="Condensation"/>
    <property type="match status" value="3"/>
</dbReference>
<dbReference type="PROSITE" id="PS00455">
    <property type="entry name" value="AMP_BINDING"/>
    <property type="match status" value="1"/>
</dbReference>
<keyword evidence="3" id="KW-0596">Phosphopantetheine</keyword>
<dbReference type="GO" id="GO:0003824">
    <property type="term" value="F:catalytic activity"/>
    <property type="evidence" value="ECO:0007669"/>
    <property type="project" value="InterPro"/>
</dbReference>
<dbReference type="Gene3D" id="1.10.1200.10">
    <property type="entry name" value="ACP-like"/>
    <property type="match status" value="2"/>
</dbReference>
<dbReference type="FunFam" id="3.40.50.980:FF:000001">
    <property type="entry name" value="Non-ribosomal peptide synthetase"/>
    <property type="match status" value="1"/>
</dbReference>
<evidence type="ECO:0000313" key="10">
    <source>
        <dbReference type="Proteomes" id="UP000466894"/>
    </source>
</evidence>
<sequence length="2390" mass="254512">MAGAALFVLDGWLRAVPAGVVGELYVAGAGVACGYAGRAALTASRFVACPFGGAGTRMYRTGDVVRWRADGQLDYLGRADEQVKIRGYRIELGEIQAALAACEGVAQAVVIAREDRPGDKRLIGYITGAADPAELRAALAERLPAHMVPAAVVVLEAWPLTPNGKLDTRALPAPEYLAGRYRAPTNAVEEMLAGIYAQVLGVDRVGIDDSFFDLGGDSISAMQVVARARAAGLVCRPRDVFVEQTVARLARVVETSGAGGPIDEGVGEVSATPIMCWLNSIDGPVDQFNQTVLVQAPAGGTQADAVVLLQALLDRHAMLRARVNDDGDGRWTLTVQEPGSVQAANCLHTVDTLSDEALIRARSRLNPAAGVILSALWVDSTRQLALIIHHLAIDAVSWQIVLEDLNLAWTQHRAGQPVALPAWGTSFARWAEVLSEHSHAPEVVEQADAWKRVAAASTTLPAVQPESDTYESAGHMPVSLDTENTGILLGEASAAFHTGAHEILLIALGLAVAQFAGDGSAPIGIDVEGHGRHEELRPDIDLSRTVGWFTTKYPVALRIGALDWTKVTAGDGELGALIKNAKEKLRALPHPLTYGLLRYLNADINLAEPDPPIGFNYLGRLGSAGDTTGQGWQLSQGSVSVSSVAAAIPMPLAHTVELNVGTVDTEAGPQLYGEWTWAPSALDDAAVSELSRLWLQALTGICAHVRAGGGGLTPSDIAPARLSQQQIDELQQQYQVADVLPLTPLQQGLLFHANSAQGSDDDLYAVQIDFTVTGPLDEHRLRDAVHAVGNRHPHLVARFCDRFDEPVQIIPAEPIVPWRYVEPDGGDVEDQVRQVCADERAAVCDLTHQPAFRAALIRTASDRHRFVLTNHHIAMDGWSMPILLGEIFAGYYGQQLPAPVPYRRFVTWLAARDHDAAQAVWREVLAGFETPTLVGPPDRLGGGARGVESFRVSPAITRAVNELARSCHTTVNIVLQAAWAQLLMWLTGQHDVAFGTPVSGRPPDLAGADSMVGLFINTVPVCARITASTTTADLLDQLQNSSNDTLEHQHLALNEINRATGHGQLFDTVFAYENYPIDTAALTGDHSLAITEIRSREYNHYPLTMQATPGKELGFRFEYDTDVFDAATVQTLTERLQRMLVAMTDDPTRALSSLDLLDESERARLDAVGNRAVLSAPAATPVSVPVLFGEWVVGAPGAVAVSSEGYSLTYRELDEASNRLAHMLVRQGAGLGQCVGLLVSRSVEAVVAMLAVLKSGAAYVPIDPGLPAARLGFVLSDAAPVAVITNAELAGRLDGHEVAVVDIDDPAIDAQPGTALPAPGAEAIAYVIYTSGTTGVPKGVAVTHGNVTQLLGSLDAGLPVAGVWSQCHSLAFDVSVWEIFGALLRGGRVVVVPDAVVGAPDELHALLVDQRVDVLTQTPSAVAMLAAEGLESTALVMAGEACPAEVVDRWAANRVMVNAYGPTETTMCVAISAPLTPGSGTPPIGSPVAGAALFVLDGWLRAVPAGVVGELYVAGAGVACGYAGRAALTASRFVACPFGGAGTRMYRTGDVVRWRADGQLDYLGRADEQVKIRGYRIELGEIQAALAACECGAGGGDRPRRPPGDKRLIGYITGAADPAELRAALAERLPAHMVPAAVVVLEAWPLTPNGKLDTRALPAPEYLAGRYRAPTNAVEEMLAGIYAQVLGVDRVGIDDSFFDLGGDSISAMRLVAAINTGLDAAVSVRAVFEAPTVAQLAPRIRSGAGQLEPLTPRPRPAVVPLSFAQQRLWFIDQLQGPSPVYNMSAALRLHGHLDADALGQALADVVGRHESLRTTFAAPDGIPRQLVVPAGQTDFGWQVIDASGWPPSRLDEAVNAMVGYRFELEAEIPVQARLFRLTDDEHVLVAVVHHIAADGWSITPLLRDLGVAYSSRCARQAPGWAPLAVQYIDYTLWQREILGDLTDNQGPIAEQLAYWEDALVGMPERLQLPTDRPYPLVADQRGASVAVNWPTAVQQQVARVARQHNATSFMVIQAALALLLSKLSASNDVAVGFPIAGRRDPALDELVGFFVNTLVLRVDLGGDPSFDELLAQTRARSLAAYEHQDVPFEVLVERLNPTRSLTHSPLVQVMLAWQNFPWQHNDSATGLALGGLEATPVPVDTRTARMDLTFSLTERWTEAGEPAGIGGAVEFRTDMFDAASIESLLDRFERVVLTMTADPTQRLSSMDLLDPAERIHLDELGNRATLTRPEPPAVSIPVLFAERVASTPEAVAIRHDGRSMTYRELDEASNRLAHLLTDQGAAPGQCTALLLERSAQAIVAMLAVLKTGAAYLAIDPVLPAARIDFMVTDAAPVVAITTAGLRERLAAHDLAIVDVNDPAIQSQPSTAMAAAPMTSLTSSTPRAPPGCPRG</sequence>
<evidence type="ECO:0000256" key="2">
    <source>
        <dbReference type="ARBA" id="ARBA00006432"/>
    </source>
</evidence>
<dbReference type="Gene3D" id="3.30.300.30">
    <property type="match status" value="2"/>
</dbReference>
<dbReference type="InterPro" id="IPR023213">
    <property type="entry name" value="CAT-like_dom_sf"/>
</dbReference>
<dbReference type="Gene3D" id="3.30.559.10">
    <property type="entry name" value="Chloramphenicol acetyltransferase-like domain"/>
    <property type="match status" value="3"/>
</dbReference>
<protein>
    <recommendedName>
        <fullName evidence="8">Carrier domain-containing protein</fullName>
    </recommendedName>
</protein>
<dbReference type="GO" id="GO:0005829">
    <property type="term" value="C:cytosol"/>
    <property type="evidence" value="ECO:0007669"/>
    <property type="project" value="TreeGrafter"/>
</dbReference>
<dbReference type="NCBIfam" id="TIGR01720">
    <property type="entry name" value="NRPS-para261"/>
    <property type="match status" value="1"/>
</dbReference>
<dbReference type="PANTHER" id="PTHR45527:SF1">
    <property type="entry name" value="FATTY ACID SYNTHASE"/>
    <property type="match status" value="1"/>
</dbReference>
<comment type="cofactor">
    <cofactor evidence="1">
        <name>pantetheine 4'-phosphate</name>
        <dbReference type="ChEBI" id="CHEBI:47942"/>
    </cofactor>
</comment>
<comment type="similarity">
    <text evidence="2">Belongs to the ATP-dependent AMP-binding enzyme family.</text>
</comment>
<evidence type="ECO:0000313" key="9">
    <source>
        <dbReference type="EMBL" id="BBY04692.1"/>
    </source>
</evidence>
<dbReference type="GO" id="GO:0017000">
    <property type="term" value="P:antibiotic biosynthetic process"/>
    <property type="evidence" value="ECO:0007669"/>
    <property type="project" value="UniProtKB-KW"/>
</dbReference>
<feature type="domain" description="Carrier" evidence="8">
    <location>
        <begin position="1669"/>
        <end position="1744"/>
    </location>
</feature>
<dbReference type="InterPro" id="IPR000873">
    <property type="entry name" value="AMP-dep_synth/lig_dom"/>
</dbReference>
<keyword evidence="4" id="KW-0597">Phosphoprotein</keyword>
<dbReference type="InterPro" id="IPR010071">
    <property type="entry name" value="AA_adenyl_dom"/>
</dbReference>
<gene>
    <name evidence="9" type="ORF">MNVI_00100</name>
</gene>
<evidence type="ECO:0000259" key="8">
    <source>
        <dbReference type="PROSITE" id="PS50075"/>
    </source>
</evidence>
<feature type="region of interest" description="Disordered" evidence="7">
    <location>
        <begin position="2363"/>
        <end position="2390"/>
    </location>
</feature>
<dbReference type="GO" id="GO:0008610">
    <property type="term" value="P:lipid biosynthetic process"/>
    <property type="evidence" value="ECO:0007669"/>
    <property type="project" value="UniProtKB-ARBA"/>
</dbReference>
<dbReference type="GO" id="GO:0031177">
    <property type="term" value="F:phosphopantetheine binding"/>
    <property type="evidence" value="ECO:0007669"/>
    <property type="project" value="InterPro"/>
</dbReference>
<dbReference type="InterPro" id="IPR045851">
    <property type="entry name" value="AMP-bd_C_sf"/>
</dbReference>
<dbReference type="Gene3D" id="3.30.559.30">
    <property type="entry name" value="Nonribosomal peptide synthetase, condensation domain"/>
    <property type="match status" value="3"/>
</dbReference>
<dbReference type="SMART" id="SM01294">
    <property type="entry name" value="PKS_PP_betabranch"/>
    <property type="match status" value="1"/>
</dbReference>
<evidence type="ECO:0000256" key="4">
    <source>
        <dbReference type="ARBA" id="ARBA00022553"/>
    </source>
</evidence>
<dbReference type="InterPro" id="IPR020806">
    <property type="entry name" value="PKS_PP-bd"/>
</dbReference>
<keyword evidence="5" id="KW-0677">Repeat</keyword>
<dbReference type="Pfam" id="PF00501">
    <property type="entry name" value="AMP-binding"/>
    <property type="match status" value="2"/>
</dbReference>
<dbReference type="Pfam" id="PF13193">
    <property type="entry name" value="AMP-binding_C"/>
    <property type="match status" value="1"/>
</dbReference>
<dbReference type="Gene3D" id="2.30.38.10">
    <property type="entry name" value="Luciferase, Domain 3"/>
    <property type="match status" value="2"/>
</dbReference>
<dbReference type="FunFam" id="2.30.38.10:FF:000001">
    <property type="entry name" value="Non-ribosomal peptide synthetase PvdI"/>
    <property type="match status" value="2"/>
</dbReference>
<dbReference type="InterPro" id="IPR009081">
    <property type="entry name" value="PP-bd_ACP"/>
</dbReference>
<evidence type="ECO:0000256" key="5">
    <source>
        <dbReference type="ARBA" id="ARBA00022737"/>
    </source>
</evidence>
<dbReference type="FunFam" id="1.10.1200.10:FF:000005">
    <property type="entry name" value="Nonribosomal peptide synthetase 1"/>
    <property type="match status" value="2"/>
</dbReference>
<dbReference type="InterPro" id="IPR036736">
    <property type="entry name" value="ACP-like_sf"/>
</dbReference>
<dbReference type="SMART" id="SM00823">
    <property type="entry name" value="PKS_PP"/>
    <property type="match status" value="2"/>
</dbReference>
<dbReference type="GO" id="GO:0044550">
    <property type="term" value="P:secondary metabolite biosynthetic process"/>
    <property type="evidence" value="ECO:0007669"/>
    <property type="project" value="UniProtKB-ARBA"/>
</dbReference>
<accession>A0A7I7P8M0</accession>
<dbReference type="FunFam" id="3.30.300.30:FF:000010">
    <property type="entry name" value="Enterobactin synthetase component F"/>
    <property type="match status" value="1"/>
</dbReference>
<evidence type="ECO:0000256" key="3">
    <source>
        <dbReference type="ARBA" id="ARBA00022450"/>
    </source>
</evidence>
<dbReference type="SUPFAM" id="SSF52777">
    <property type="entry name" value="CoA-dependent acyltransferases"/>
    <property type="match status" value="6"/>
</dbReference>
<dbReference type="PROSITE" id="PS50075">
    <property type="entry name" value="CARRIER"/>
    <property type="match status" value="2"/>
</dbReference>
<dbReference type="PROSITE" id="PS00012">
    <property type="entry name" value="PHOSPHOPANTETHEINE"/>
    <property type="match status" value="2"/>
</dbReference>
<evidence type="ECO:0000256" key="7">
    <source>
        <dbReference type="SAM" id="MobiDB-lite"/>
    </source>
</evidence>
<dbReference type="PANTHER" id="PTHR45527">
    <property type="entry name" value="NONRIBOSOMAL PEPTIDE SYNTHETASE"/>
    <property type="match status" value="1"/>
</dbReference>
<proteinExistence type="inferred from homology"/>